<dbReference type="AlphaFoldDB" id="A0AAV9IMR7"/>
<dbReference type="GO" id="GO:0061630">
    <property type="term" value="F:ubiquitin protein ligase activity"/>
    <property type="evidence" value="ECO:0007669"/>
    <property type="project" value="UniProtKB-EC"/>
</dbReference>
<evidence type="ECO:0000256" key="3">
    <source>
        <dbReference type="ARBA" id="ARBA00022679"/>
    </source>
</evidence>
<comment type="catalytic activity">
    <reaction evidence="1">
        <text>S-ubiquitinyl-[E2 ubiquitin-conjugating enzyme]-L-cysteine + [acceptor protein]-L-lysine = [E2 ubiquitin-conjugating enzyme]-L-cysteine + N(6)-ubiquitinyl-[acceptor protein]-L-lysine.</text>
        <dbReference type="EC" id="2.3.2.26"/>
    </reaction>
</comment>
<feature type="coiled-coil region" evidence="6">
    <location>
        <begin position="28"/>
        <end position="80"/>
    </location>
</feature>
<protein>
    <recommendedName>
        <fullName evidence="2">HECT-type E3 ubiquitin transferase</fullName>
        <ecNumber evidence="2">2.3.2.26</ecNumber>
    </recommendedName>
</protein>
<dbReference type="EC" id="2.3.2.26" evidence="2"/>
<dbReference type="Gene3D" id="3.30.2410.10">
    <property type="entry name" value="Hect, E3 ligase catalytic domain"/>
    <property type="match status" value="1"/>
</dbReference>
<evidence type="ECO:0000256" key="4">
    <source>
        <dbReference type="ARBA" id="ARBA00022786"/>
    </source>
</evidence>
<evidence type="ECO:0000256" key="2">
    <source>
        <dbReference type="ARBA" id="ARBA00012485"/>
    </source>
</evidence>
<keyword evidence="3" id="KW-0808">Transferase</keyword>
<keyword evidence="6" id="KW-0175">Coiled coil</keyword>
<dbReference type="Gene3D" id="3.90.1750.10">
    <property type="entry name" value="Hect, E3 ligase catalytic domains"/>
    <property type="match status" value="1"/>
</dbReference>
<dbReference type="InterPro" id="IPR035983">
    <property type="entry name" value="Hect_E3_ubiquitin_ligase"/>
</dbReference>
<accession>A0AAV9IMR7</accession>
<dbReference type="SUPFAM" id="SSF56204">
    <property type="entry name" value="Hect, E3 ligase catalytic domain"/>
    <property type="match status" value="1"/>
</dbReference>
<keyword evidence="9" id="KW-1185">Reference proteome</keyword>
<evidence type="ECO:0000256" key="1">
    <source>
        <dbReference type="ARBA" id="ARBA00000885"/>
    </source>
</evidence>
<dbReference type="FunFam" id="3.30.2410.10:FF:000011">
    <property type="entry name" value="Putative Ubiquitin-protein ligase E3C"/>
    <property type="match status" value="1"/>
</dbReference>
<dbReference type="Proteomes" id="UP001300502">
    <property type="component" value="Unassembled WGS sequence"/>
</dbReference>
<dbReference type="GO" id="GO:0000209">
    <property type="term" value="P:protein polyubiquitination"/>
    <property type="evidence" value="ECO:0007669"/>
    <property type="project" value="InterPro"/>
</dbReference>
<dbReference type="PROSITE" id="PS50237">
    <property type="entry name" value="HECT"/>
    <property type="match status" value="1"/>
</dbReference>
<gene>
    <name evidence="8" type="ORF">GAYE_SCF56G6379</name>
</gene>
<evidence type="ECO:0000256" key="6">
    <source>
        <dbReference type="SAM" id="Coils"/>
    </source>
</evidence>
<comment type="caution">
    <text evidence="8">The sequence shown here is derived from an EMBL/GenBank/DDBJ whole genome shotgun (WGS) entry which is preliminary data.</text>
</comment>
<feature type="domain" description="HECT" evidence="7">
    <location>
        <begin position="727"/>
        <end position="1066"/>
    </location>
</feature>
<dbReference type="FunFam" id="3.30.2160.10:FF:000002">
    <property type="entry name" value="Putative Ubiquitin-protein ligase E3C"/>
    <property type="match status" value="1"/>
</dbReference>
<evidence type="ECO:0000313" key="9">
    <source>
        <dbReference type="Proteomes" id="UP001300502"/>
    </source>
</evidence>
<dbReference type="InterPro" id="IPR044611">
    <property type="entry name" value="E3A/B/C-like"/>
</dbReference>
<feature type="active site" description="Glycyl thioester intermediate" evidence="5">
    <location>
        <position position="1034"/>
    </location>
</feature>
<dbReference type="CDD" id="cd00078">
    <property type="entry name" value="HECTc"/>
    <property type="match status" value="1"/>
</dbReference>
<keyword evidence="4 5" id="KW-0833">Ubl conjugation pathway</keyword>
<sequence>MNFFDGQIYRRKGVSLRGNSGKQEDGQRILERARLERALRERQRLEENKAVVIQRFLRAAAETKKARKQFEQELEDLLQKWGKCSAVETDLLVSRMMRVFLFIVRGYEVSGLSSVQQQRLSALCNILVQWLKLNILREPSLENGYTASSSCSLDMSQLLGRLYAVCIYFLSTSNSTTELLEDNPVLEFCKTVTNLEDLDTKRVLKEYYHLSFVELLDNALKYGVYASFRSWLLRILSQTPNDGKVLTLLFQLLLEPLKGLTLTMHHLVIFGQLFSITKLLSSLPNDIGRYVISHLRVEEIIFQLARDENLLTETLSKYFQSSNQIIGLLENLVYMTEYILDSSQKEDISFMASYVILLSSCTSYLQFDKANMKREDNDLKQKKKLEGIVQMDEMDSLYQQLLNLIKSFFKIENIRIVFRTLLWEADARVESQSSTVVRLTNFMWQFARMDVGLEHNLITALAFWPVKKDQQHVLEKLWPLCGLEQDTELFSNNKYSLGERSVPFTLFCRAFTRLVYFQDNEEFYQKQSPFSLEKVRNIASLVKQVLFRALWSPSGSINPSPNPDFVFHHVDGALEAAARLLAVLRSRDSKQRFTQKGFWEVGNGIFVSDTFTVDAAKSVMEWEPEDSISWFEQMDEGLYPSRNNMSMKRNANMLQLSNAARNILRLAPFMIPFESRLKIFHYWIQKEKEQVDLSVHGVFGVFEQSGTWVTVRRDFIVEDAFAALNSMRDRLKQTIRLKFIDTHGLEEAGIDGGGVFKEFMHQLIAQAFSPSLYGLFRATTEGKLYPNPASHVLVGPIHLEMFEFLGRILGKAIFDRILVDLPLATFFLSKLLGEPNYTDDLESLDPEMYRNLMYLKHCDRKTVEEMNLTFTIMDNEYEGGKEVPLIPNGKDIPVTVENRIEYINRVAHYRMNVQIKQQCDAFLRGLCDVVNRQWIRIFSPHEMQLLISGVTEKINVIDLKRNCHYSGGYHESHPVIIWFWEVFEELPVEKQANLLQFVTSSPRAPLLGFRYLDPAFTIHKAEADDSRLPTASTCMNLLKLPQYSSKQVLKNKLLYAIETHTGFDLS</sequence>
<dbReference type="PANTHER" id="PTHR45700:SF2">
    <property type="entry name" value="UBIQUITIN-PROTEIN LIGASE E3C"/>
    <property type="match status" value="1"/>
</dbReference>
<dbReference type="PANTHER" id="PTHR45700">
    <property type="entry name" value="UBIQUITIN-PROTEIN LIGASE E3C"/>
    <property type="match status" value="1"/>
</dbReference>
<evidence type="ECO:0000256" key="5">
    <source>
        <dbReference type="PROSITE-ProRule" id="PRU00104"/>
    </source>
</evidence>
<dbReference type="InterPro" id="IPR000569">
    <property type="entry name" value="HECT_dom"/>
</dbReference>
<evidence type="ECO:0000259" key="7">
    <source>
        <dbReference type="PROSITE" id="PS50237"/>
    </source>
</evidence>
<dbReference type="GO" id="GO:0006511">
    <property type="term" value="P:ubiquitin-dependent protein catabolic process"/>
    <property type="evidence" value="ECO:0007669"/>
    <property type="project" value="TreeGrafter"/>
</dbReference>
<evidence type="ECO:0000313" key="8">
    <source>
        <dbReference type="EMBL" id="KAK4528436.1"/>
    </source>
</evidence>
<dbReference type="EMBL" id="JANCYU010000064">
    <property type="protein sequence ID" value="KAK4528436.1"/>
    <property type="molecule type" value="Genomic_DNA"/>
</dbReference>
<dbReference type="SMART" id="SM00119">
    <property type="entry name" value="HECTc"/>
    <property type="match status" value="1"/>
</dbReference>
<proteinExistence type="predicted"/>
<dbReference type="Gene3D" id="3.30.2160.10">
    <property type="entry name" value="Hect, E3 ligase catalytic domain"/>
    <property type="match status" value="1"/>
</dbReference>
<name>A0AAV9IMR7_9RHOD</name>
<dbReference type="Pfam" id="PF00632">
    <property type="entry name" value="HECT"/>
    <property type="match status" value="1"/>
</dbReference>
<organism evidence="8 9">
    <name type="scientific">Galdieria yellowstonensis</name>
    <dbReference type="NCBI Taxonomy" id="3028027"/>
    <lineage>
        <taxon>Eukaryota</taxon>
        <taxon>Rhodophyta</taxon>
        <taxon>Bangiophyceae</taxon>
        <taxon>Galdieriales</taxon>
        <taxon>Galdieriaceae</taxon>
        <taxon>Galdieria</taxon>
    </lineage>
</organism>
<reference evidence="8 9" key="1">
    <citation type="submission" date="2022-07" db="EMBL/GenBank/DDBJ databases">
        <title>Genome-wide signatures of adaptation to extreme environments.</title>
        <authorList>
            <person name="Cho C.H."/>
            <person name="Yoon H.S."/>
        </authorList>
    </citation>
    <scope>NUCLEOTIDE SEQUENCE [LARGE SCALE GENOMIC DNA]</scope>
    <source>
        <strain evidence="8 9">108.79 E11</strain>
    </source>
</reference>